<protein>
    <submittedName>
        <fullName evidence="3">Glucose 1-dehydrogenase</fullName>
        <ecNumber evidence="3">1.1.1.47</ecNumber>
    </submittedName>
</protein>
<reference evidence="3 4" key="1">
    <citation type="submission" date="2023-06" db="EMBL/GenBank/DDBJ databases">
        <title>Roseiconus lacunae JC819 isolated from Gulf of Mannar region, Tamil Nadu.</title>
        <authorList>
            <person name="Pk S."/>
            <person name="Ch S."/>
            <person name="Ch V.R."/>
        </authorList>
    </citation>
    <scope>NUCLEOTIDE SEQUENCE [LARGE SCALE GENOMIC DNA]</scope>
    <source>
        <strain evidence="3 4">JC819</strain>
    </source>
</reference>
<proteinExistence type="inferred from homology"/>
<sequence length="273" mass="29099">MPRPAARVRYDNTDRVVIVTGGSSGIGQAIAEAFVESSAQVICADVNPPPEVLADRVTYVRCDTSREEECRDAIELAVQRFGGVDVLVNNAAIQPVESYRPIDELPMDVWHRMVAVNLTGYTLMAKYAIAQMRRQGSGVIVNLSSGQAHRTAREVGVYGPIKSANIMQARQWAIEYAREGIRVVSVSPGAIDTPLVRASLEAQGGAGPLANRHPIGRIGKPEEVSAAVLWLSSDDASFITGTDLEVDGGLGAFGAFADPYPMSSSEGDRSGAN</sequence>
<dbReference type="PANTHER" id="PTHR24321:SF8">
    <property type="entry name" value="ESTRADIOL 17-BETA-DEHYDROGENASE 8-RELATED"/>
    <property type="match status" value="1"/>
</dbReference>
<evidence type="ECO:0000313" key="3">
    <source>
        <dbReference type="EMBL" id="MDM4019015.1"/>
    </source>
</evidence>
<keyword evidence="4" id="KW-1185">Reference proteome</keyword>
<accession>A0ABT7PR72</accession>
<evidence type="ECO:0000256" key="1">
    <source>
        <dbReference type="ARBA" id="ARBA00006484"/>
    </source>
</evidence>
<organism evidence="3 4">
    <name type="scientific">Roseiconus lacunae</name>
    <dbReference type="NCBI Taxonomy" id="2605694"/>
    <lineage>
        <taxon>Bacteria</taxon>
        <taxon>Pseudomonadati</taxon>
        <taxon>Planctomycetota</taxon>
        <taxon>Planctomycetia</taxon>
        <taxon>Pirellulales</taxon>
        <taxon>Pirellulaceae</taxon>
        <taxon>Roseiconus</taxon>
    </lineage>
</organism>
<comment type="caution">
    <text evidence="3">The sequence shown here is derived from an EMBL/GenBank/DDBJ whole genome shotgun (WGS) entry which is preliminary data.</text>
</comment>
<dbReference type="RefSeq" id="WP_149499605.1">
    <property type="nucleotide sequence ID" value="NZ_JAJMQV010000045.1"/>
</dbReference>
<comment type="similarity">
    <text evidence="1">Belongs to the short-chain dehydrogenases/reductases (SDR) family.</text>
</comment>
<dbReference type="NCBIfam" id="NF005559">
    <property type="entry name" value="PRK07231.1"/>
    <property type="match status" value="1"/>
</dbReference>
<dbReference type="GO" id="GO:0047936">
    <property type="term" value="F:glucose 1-dehydrogenase [NAD(P)+] activity"/>
    <property type="evidence" value="ECO:0007669"/>
    <property type="project" value="UniProtKB-EC"/>
</dbReference>
<dbReference type="Proteomes" id="UP001239462">
    <property type="component" value="Unassembled WGS sequence"/>
</dbReference>
<gene>
    <name evidence="3" type="ORF">QTN89_26415</name>
</gene>
<dbReference type="InterPro" id="IPR036291">
    <property type="entry name" value="NAD(P)-bd_dom_sf"/>
</dbReference>
<dbReference type="EMBL" id="JASZZN010000029">
    <property type="protein sequence ID" value="MDM4019015.1"/>
    <property type="molecule type" value="Genomic_DNA"/>
</dbReference>
<dbReference type="PRINTS" id="PR00081">
    <property type="entry name" value="GDHRDH"/>
</dbReference>
<name>A0ABT7PR72_9BACT</name>
<dbReference type="InterPro" id="IPR002347">
    <property type="entry name" value="SDR_fam"/>
</dbReference>
<dbReference type="SUPFAM" id="SSF51735">
    <property type="entry name" value="NAD(P)-binding Rossmann-fold domains"/>
    <property type="match status" value="1"/>
</dbReference>
<evidence type="ECO:0000256" key="2">
    <source>
        <dbReference type="ARBA" id="ARBA00023002"/>
    </source>
</evidence>
<dbReference type="CDD" id="cd05233">
    <property type="entry name" value="SDR_c"/>
    <property type="match status" value="1"/>
</dbReference>
<dbReference type="EC" id="1.1.1.47" evidence="3"/>
<keyword evidence="2 3" id="KW-0560">Oxidoreductase</keyword>
<dbReference type="Gene3D" id="3.40.50.720">
    <property type="entry name" value="NAD(P)-binding Rossmann-like Domain"/>
    <property type="match status" value="1"/>
</dbReference>
<dbReference type="PANTHER" id="PTHR24321">
    <property type="entry name" value="DEHYDROGENASES, SHORT CHAIN"/>
    <property type="match status" value="1"/>
</dbReference>
<dbReference type="Pfam" id="PF13561">
    <property type="entry name" value="adh_short_C2"/>
    <property type="match status" value="1"/>
</dbReference>
<evidence type="ECO:0000313" key="4">
    <source>
        <dbReference type="Proteomes" id="UP001239462"/>
    </source>
</evidence>